<dbReference type="Pfam" id="PF00216">
    <property type="entry name" value="Bac_DNA_binding"/>
    <property type="match status" value="1"/>
</dbReference>
<evidence type="ECO:0000313" key="4">
    <source>
        <dbReference type="Proteomes" id="UP000198341"/>
    </source>
</evidence>
<dbReference type="GO" id="GO:0005829">
    <property type="term" value="C:cytosol"/>
    <property type="evidence" value="ECO:0007669"/>
    <property type="project" value="TreeGrafter"/>
</dbReference>
<dbReference type="SUPFAM" id="SSF47729">
    <property type="entry name" value="IHF-like DNA-binding proteins"/>
    <property type="match status" value="1"/>
</dbReference>
<dbReference type="GO" id="GO:0003677">
    <property type="term" value="F:DNA binding"/>
    <property type="evidence" value="ECO:0007669"/>
    <property type="project" value="UniProtKB-KW"/>
</dbReference>
<name>K8FA20_9CHLO</name>
<sequence length="132" mass="13838">MSVIARCATFVATKTSLKQQFAVNNRSSATKIVRPYSAVASINKKAFVDAVAEAAGVEKKVAENVVNAALGVVTASVAAGEKITLTGFGTFERKMRSAREGRNPKTGDPLKIPAAAYPSFSAGKSFKDAVKK</sequence>
<dbReference type="PANTHER" id="PTHR33175:SF3">
    <property type="entry name" value="DNA-BINDING PROTEIN HU-BETA"/>
    <property type="match status" value="1"/>
</dbReference>
<dbReference type="OrthoDB" id="10261135at2759"/>
<dbReference type="STRING" id="41875.K8FA20"/>
<protein>
    <submittedName>
        <fullName evidence="3">DNA-binding protein HU</fullName>
    </submittedName>
</protein>
<dbReference type="GeneID" id="19012956"/>
<dbReference type="PANTHER" id="PTHR33175">
    <property type="entry name" value="DNA-BINDING PROTEIN HU"/>
    <property type="match status" value="1"/>
</dbReference>
<dbReference type="Gene3D" id="4.10.520.10">
    <property type="entry name" value="IHF-like DNA-binding proteins"/>
    <property type="match status" value="1"/>
</dbReference>
<evidence type="ECO:0000256" key="2">
    <source>
        <dbReference type="RuleBase" id="RU003939"/>
    </source>
</evidence>
<dbReference type="PROSITE" id="PS00045">
    <property type="entry name" value="HISTONE_LIKE"/>
    <property type="match status" value="1"/>
</dbReference>
<dbReference type="EMBL" id="FO082268">
    <property type="protein sequence ID" value="CCO18443.1"/>
    <property type="molecule type" value="Genomic_DNA"/>
</dbReference>
<dbReference type="KEGG" id="bpg:Bathy11g02760"/>
<dbReference type="CDD" id="cd13831">
    <property type="entry name" value="HU"/>
    <property type="match status" value="1"/>
</dbReference>
<dbReference type="PRINTS" id="PR01727">
    <property type="entry name" value="DNABINDINGHU"/>
</dbReference>
<evidence type="ECO:0000313" key="3">
    <source>
        <dbReference type="EMBL" id="CCO18443.1"/>
    </source>
</evidence>
<dbReference type="GO" id="GO:0030527">
    <property type="term" value="F:structural constituent of chromatin"/>
    <property type="evidence" value="ECO:0007669"/>
    <property type="project" value="InterPro"/>
</dbReference>
<dbReference type="SMART" id="SM00411">
    <property type="entry name" value="BHL"/>
    <property type="match status" value="1"/>
</dbReference>
<evidence type="ECO:0000256" key="1">
    <source>
        <dbReference type="ARBA" id="ARBA00023125"/>
    </source>
</evidence>
<dbReference type="InterPro" id="IPR000119">
    <property type="entry name" value="Hist_DNA-bd"/>
</dbReference>
<gene>
    <name evidence="3" type="ordered locus">Bathy11g02760</name>
</gene>
<dbReference type="Proteomes" id="UP000198341">
    <property type="component" value="Chromosome 11"/>
</dbReference>
<dbReference type="InterPro" id="IPR010992">
    <property type="entry name" value="IHF-like_DNA-bd_dom_sf"/>
</dbReference>
<keyword evidence="1 3" id="KW-0238">DNA-binding</keyword>
<accession>K8FA20</accession>
<dbReference type="InterPro" id="IPR020816">
    <property type="entry name" value="Histone-like_DNA-bd_CS"/>
</dbReference>
<comment type="similarity">
    <text evidence="2">Belongs to the bacterial histone-like protein family.</text>
</comment>
<reference evidence="3 4" key="1">
    <citation type="submission" date="2011-10" db="EMBL/GenBank/DDBJ databases">
        <authorList>
            <person name="Genoscope - CEA"/>
        </authorList>
    </citation>
    <scope>NUCLEOTIDE SEQUENCE [LARGE SCALE GENOMIC DNA]</scope>
    <source>
        <strain evidence="3 4">RCC 1105</strain>
    </source>
</reference>
<dbReference type="RefSeq" id="XP_007510098.1">
    <property type="nucleotide sequence ID" value="XM_007510036.1"/>
</dbReference>
<organism evidence="3 4">
    <name type="scientific">Bathycoccus prasinos</name>
    <dbReference type="NCBI Taxonomy" id="41875"/>
    <lineage>
        <taxon>Eukaryota</taxon>
        <taxon>Viridiplantae</taxon>
        <taxon>Chlorophyta</taxon>
        <taxon>Mamiellophyceae</taxon>
        <taxon>Mamiellales</taxon>
        <taxon>Bathycoccaceae</taxon>
        <taxon>Bathycoccus</taxon>
    </lineage>
</organism>
<dbReference type="eggNOG" id="ENOG502S94R">
    <property type="taxonomic scope" value="Eukaryota"/>
</dbReference>
<proteinExistence type="inferred from homology"/>
<keyword evidence="4" id="KW-1185">Reference proteome</keyword>
<dbReference type="AlphaFoldDB" id="K8FA20"/>